<accession>A0A0L0G2A0</accession>
<dbReference type="Proteomes" id="UP000054560">
    <property type="component" value="Unassembled WGS sequence"/>
</dbReference>
<protein>
    <recommendedName>
        <fullName evidence="3">SPRY domain-containing protein</fullName>
    </recommendedName>
</protein>
<dbReference type="Gene3D" id="2.60.120.920">
    <property type="match status" value="1"/>
</dbReference>
<reference evidence="1 2" key="1">
    <citation type="submission" date="2011-02" db="EMBL/GenBank/DDBJ databases">
        <title>The Genome Sequence of Sphaeroforma arctica JP610.</title>
        <authorList>
            <consortium name="The Broad Institute Genome Sequencing Platform"/>
            <person name="Russ C."/>
            <person name="Cuomo C."/>
            <person name="Young S.K."/>
            <person name="Zeng Q."/>
            <person name="Gargeya S."/>
            <person name="Alvarado L."/>
            <person name="Berlin A."/>
            <person name="Chapman S.B."/>
            <person name="Chen Z."/>
            <person name="Freedman E."/>
            <person name="Gellesch M."/>
            <person name="Goldberg J."/>
            <person name="Griggs A."/>
            <person name="Gujja S."/>
            <person name="Heilman E."/>
            <person name="Heiman D."/>
            <person name="Howarth C."/>
            <person name="Mehta T."/>
            <person name="Neiman D."/>
            <person name="Pearson M."/>
            <person name="Roberts A."/>
            <person name="Saif S."/>
            <person name="Shea T."/>
            <person name="Shenoy N."/>
            <person name="Sisk P."/>
            <person name="Stolte C."/>
            <person name="Sykes S."/>
            <person name="White J."/>
            <person name="Yandava C."/>
            <person name="Burger G."/>
            <person name="Gray M.W."/>
            <person name="Holland P.W.H."/>
            <person name="King N."/>
            <person name="Lang F.B.F."/>
            <person name="Roger A.J."/>
            <person name="Ruiz-Trillo I."/>
            <person name="Haas B."/>
            <person name="Nusbaum C."/>
            <person name="Birren B."/>
        </authorList>
    </citation>
    <scope>NUCLEOTIDE SEQUENCE [LARGE SCALE GENOMIC DNA]</scope>
    <source>
        <strain evidence="1 2">JP610</strain>
    </source>
</reference>
<organism evidence="1 2">
    <name type="scientific">Sphaeroforma arctica JP610</name>
    <dbReference type="NCBI Taxonomy" id="667725"/>
    <lineage>
        <taxon>Eukaryota</taxon>
        <taxon>Ichthyosporea</taxon>
        <taxon>Ichthyophonida</taxon>
        <taxon>Sphaeroforma</taxon>
    </lineage>
</organism>
<name>A0A0L0G2A0_9EUKA</name>
<dbReference type="GeneID" id="25904982"/>
<dbReference type="InterPro" id="IPR043136">
    <property type="entry name" value="B30.2/SPRY_sf"/>
</dbReference>
<evidence type="ECO:0000313" key="2">
    <source>
        <dbReference type="Proteomes" id="UP000054560"/>
    </source>
</evidence>
<dbReference type="OrthoDB" id="25503at2759"/>
<evidence type="ECO:0008006" key="3">
    <source>
        <dbReference type="Google" id="ProtNLM"/>
    </source>
</evidence>
<sequence>MAIGCGVSREDRSMFFTLDGVFVGSPFPPVKDVASISFPYVSGERLCVNFGQKRFSYPVADREVVRKRMASILSDQSLNYITTIFVEEVGEQDPVGLFDLLRGTDA</sequence>
<evidence type="ECO:0000313" key="1">
    <source>
        <dbReference type="EMBL" id="KNC83262.1"/>
    </source>
</evidence>
<gene>
    <name evidence="1" type="ORF">SARC_04478</name>
</gene>
<dbReference type="EMBL" id="KQ241849">
    <property type="protein sequence ID" value="KNC83262.1"/>
    <property type="molecule type" value="Genomic_DNA"/>
</dbReference>
<keyword evidence="2" id="KW-1185">Reference proteome</keyword>
<dbReference type="RefSeq" id="XP_014157164.1">
    <property type="nucleotide sequence ID" value="XM_014301689.1"/>
</dbReference>
<dbReference type="AlphaFoldDB" id="A0A0L0G2A0"/>
<proteinExistence type="predicted"/>